<comment type="subcellular location">
    <subcellularLocation>
        <location evidence="1">Membrane</location>
    </subcellularLocation>
</comment>
<dbReference type="InterPro" id="IPR001054">
    <property type="entry name" value="A/G_cyclase"/>
</dbReference>
<feature type="compositionally biased region" description="Gly residues" evidence="7">
    <location>
        <begin position="253"/>
        <end position="269"/>
    </location>
</feature>
<evidence type="ECO:0000256" key="4">
    <source>
        <dbReference type="ARBA" id="ARBA00022989"/>
    </source>
</evidence>
<dbReference type="Gene3D" id="3.30.70.1230">
    <property type="entry name" value="Nucleotide cyclase"/>
    <property type="match status" value="1"/>
</dbReference>
<dbReference type="PANTHER" id="PTHR11920:SF335">
    <property type="entry name" value="GUANYLATE CYCLASE"/>
    <property type="match status" value="1"/>
</dbReference>
<dbReference type="CDD" id="cd07302">
    <property type="entry name" value="CHD"/>
    <property type="match status" value="1"/>
</dbReference>
<proteinExistence type="predicted"/>
<dbReference type="AlphaFoldDB" id="A0A9N8H5Q8"/>
<dbReference type="GO" id="GO:0035556">
    <property type="term" value="P:intracellular signal transduction"/>
    <property type="evidence" value="ECO:0007669"/>
    <property type="project" value="InterPro"/>
</dbReference>
<keyword evidence="5 8" id="KW-0472">Membrane</keyword>
<keyword evidence="11" id="KW-1185">Reference proteome</keyword>
<dbReference type="Pfam" id="PF00211">
    <property type="entry name" value="Guanylate_cyc"/>
    <property type="match status" value="1"/>
</dbReference>
<protein>
    <submittedName>
        <fullName evidence="10">Receptor-type guanylate cyclase gcy</fullName>
    </submittedName>
</protein>
<evidence type="ECO:0000256" key="8">
    <source>
        <dbReference type="SAM" id="Phobius"/>
    </source>
</evidence>
<keyword evidence="3" id="KW-0547">Nucleotide-binding</keyword>
<dbReference type="GO" id="GO:0000166">
    <property type="term" value="F:nucleotide binding"/>
    <property type="evidence" value="ECO:0007669"/>
    <property type="project" value="UniProtKB-KW"/>
</dbReference>
<name>A0A9N8H5Q8_9STRA</name>
<feature type="transmembrane region" description="Helical" evidence="8">
    <location>
        <begin position="56"/>
        <end position="76"/>
    </location>
</feature>
<dbReference type="GO" id="GO:0016829">
    <property type="term" value="F:lyase activity"/>
    <property type="evidence" value="ECO:0007669"/>
    <property type="project" value="UniProtKB-KW"/>
</dbReference>
<feature type="region of interest" description="Disordered" evidence="7">
    <location>
        <begin position="195"/>
        <end position="294"/>
    </location>
</feature>
<dbReference type="GO" id="GO:0009190">
    <property type="term" value="P:cyclic nucleotide biosynthetic process"/>
    <property type="evidence" value="ECO:0007669"/>
    <property type="project" value="InterPro"/>
</dbReference>
<dbReference type="OrthoDB" id="10258068at2759"/>
<comment type="caution">
    <text evidence="10">The sequence shown here is derived from an EMBL/GenBank/DDBJ whole genome shotgun (WGS) entry which is preliminary data.</text>
</comment>
<evidence type="ECO:0000259" key="9">
    <source>
        <dbReference type="PROSITE" id="PS50125"/>
    </source>
</evidence>
<keyword evidence="2 8" id="KW-0812">Transmembrane</keyword>
<evidence type="ECO:0000256" key="3">
    <source>
        <dbReference type="ARBA" id="ARBA00022741"/>
    </source>
</evidence>
<dbReference type="SMART" id="SM00044">
    <property type="entry name" value="CYCc"/>
    <property type="match status" value="1"/>
</dbReference>
<feature type="compositionally biased region" description="Low complexity" evidence="7">
    <location>
        <begin position="223"/>
        <end position="244"/>
    </location>
</feature>
<keyword evidence="6" id="KW-0456">Lyase</keyword>
<feature type="compositionally biased region" description="Basic and acidic residues" evidence="7">
    <location>
        <begin position="8"/>
        <end position="37"/>
    </location>
</feature>
<dbReference type="PANTHER" id="PTHR11920">
    <property type="entry name" value="GUANYLYL CYCLASE"/>
    <property type="match status" value="1"/>
</dbReference>
<evidence type="ECO:0000256" key="1">
    <source>
        <dbReference type="ARBA" id="ARBA00004370"/>
    </source>
</evidence>
<sequence>MSTMEDLSICREEEDLSGHEDVSEHNGPTERQKAAEEEKKRLLKRSEEKAVHCTRLLVYLTVVAVGLAASVGVYFLTKKQEEEAFEAAFSTNAHKLVQTFTDSVDRKIVALGGLSAAITANALSTHQTFPNVTIENWSALGIQTRIQADGMMCEYAPLVTSENRLGWEEYADKHRTWIREAFYSETRYEREQDARFGIEAESNPTGGGGEPSWEETPCDEGEGPPTEEQPGGQGPPTEEQGLPPGERKRILQAGGGGEGSPPQGVGGDEGGPETLDDVLPPSRNSTELCESPGPTYHKEIFLLGTPPPRGEPFNNTVRPQGMEFYAPFWQMTPVIPREFLLNNDLMGSAGARDSLNHVYQTSRAAIGPAFGVQDPSNVTSDESKIVRKYHDYLKQGQHRHITEYYTGDPSSGLAYPVFDSFEVSNRSLAGFLHMPLIWRLNYERVLPEGMDGFLVVMKDSSDQSFTYRVDGPTVTYLGFHDFHDSRYDDMFVFENIGESIGTKHGPDTQTFDAVAVDWTFQEYVAYVYPSQTFEDQYMTNEPAIYAAAVAGIFVFTLMVLAVFDSLVARRQSLILKKAVESRALISTLYPEQVRSRLFEDEPKETEDENKRRKWQSLSLKGDSTAAAAGDQPVARDAIAQLYPSSSILLMDLAGFTKWSSGRTPADVFLLLETLYQSFDKIALKRGVYKVETIGDCWVGVTGVPNPQDDHAVIMCQFASACQAKMGQLIAMKLVDALGEDTADLKLRVGIHSGPITGGILRGDRGRFQLFGDTINTASRMESNGLPGKVHVSQATADELINHGRGDWLTEREEKVVAKGKGEMTTFWVLVRTSKSAATHSITSVSDLSMNQVFPMGHTLDSSSAFGRVERAPSTLENSSAVVMTAPDQVPESFDGELEV</sequence>
<dbReference type="Proteomes" id="UP001153069">
    <property type="component" value="Unassembled WGS sequence"/>
</dbReference>
<feature type="domain" description="Guanylate cyclase" evidence="9">
    <location>
        <begin position="646"/>
        <end position="781"/>
    </location>
</feature>
<dbReference type="GO" id="GO:0016020">
    <property type="term" value="C:membrane"/>
    <property type="evidence" value="ECO:0007669"/>
    <property type="project" value="UniProtKB-SubCell"/>
</dbReference>
<evidence type="ECO:0000256" key="6">
    <source>
        <dbReference type="ARBA" id="ARBA00023239"/>
    </source>
</evidence>
<evidence type="ECO:0000313" key="10">
    <source>
        <dbReference type="EMBL" id="CAB9497953.1"/>
    </source>
</evidence>
<evidence type="ECO:0000256" key="2">
    <source>
        <dbReference type="ARBA" id="ARBA00022692"/>
    </source>
</evidence>
<dbReference type="EMBL" id="CAICTM010000029">
    <property type="protein sequence ID" value="CAB9497953.1"/>
    <property type="molecule type" value="Genomic_DNA"/>
</dbReference>
<dbReference type="InterPro" id="IPR029787">
    <property type="entry name" value="Nucleotide_cyclase"/>
</dbReference>
<keyword evidence="10" id="KW-0675">Receptor</keyword>
<reference evidence="10" key="1">
    <citation type="submission" date="2020-06" db="EMBL/GenBank/DDBJ databases">
        <authorList>
            <consortium name="Plant Systems Biology data submission"/>
        </authorList>
    </citation>
    <scope>NUCLEOTIDE SEQUENCE</scope>
    <source>
        <strain evidence="10">D6</strain>
    </source>
</reference>
<dbReference type="InterPro" id="IPR050401">
    <property type="entry name" value="Cyclic_nucleotide_synthase"/>
</dbReference>
<evidence type="ECO:0000256" key="5">
    <source>
        <dbReference type="ARBA" id="ARBA00023136"/>
    </source>
</evidence>
<feature type="transmembrane region" description="Helical" evidence="8">
    <location>
        <begin position="543"/>
        <end position="567"/>
    </location>
</feature>
<keyword evidence="4 8" id="KW-1133">Transmembrane helix</keyword>
<evidence type="ECO:0000313" key="11">
    <source>
        <dbReference type="Proteomes" id="UP001153069"/>
    </source>
</evidence>
<organism evidence="10 11">
    <name type="scientific">Seminavis robusta</name>
    <dbReference type="NCBI Taxonomy" id="568900"/>
    <lineage>
        <taxon>Eukaryota</taxon>
        <taxon>Sar</taxon>
        <taxon>Stramenopiles</taxon>
        <taxon>Ochrophyta</taxon>
        <taxon>Bacillariophyta</taxon>
        <taxon>Bacillariophyceae</taxon>
        <taxon>Bacillariophycidae</taxon>
        <taxon>Naviculales</taxon>
        <taxon>Naviculaceae</taxon>
        <taxon>Seminavis</taxon>
    </lineage>
</organism>
<dbReference type="PROSITE" id="PS50125">
    <property type="entry name" value="GUANYLATE_CYCLASE_2"/>
    <property type="match status" value="1"/>
</dbReference>
<feature type="compositionally biased region" description="Acidic residues" evidence="7">
    <location>
        <begin position="212"/>
        <end position="222"/>
    </location>
</feature>
<feature type="region of interest" description="Disordered" evidence="7">
    <location>
        <begin position="1"/>
        <end position="37"/>
    </location>
</feature>
<dbReference type="SUPFAM" id="SSF55073">
    <property type="entry name" value="Nucleotide cyclase"/>
    <property type="match status" value="1"/>
</dbReference>
<accession>A0A9N8H5Q8</accession>
<gene>
    <name evidence="10" type="ORF">SEMRO_29_G018960.1</name>
</gene>
<evidence type="ECO:0000256" key="7">
    <source>
        <dbReference type="SAM" id="MobiDB-lite"/>
    </source>
</evidence>